<evidence type="ECO:0000313" key="1">
    <source>
        <dbReference type="EMBL" id="MDN0015609.1"/>
    </source>
</evidence>
<sequence length="94" mass="10703">MIWGDPIYKLGSIYLEKVLHNMESSNDQLKLGETGKKGIQPRYVIFTIQGESRAYHGGSHMPDKENPDGYIPKNISEKSFSYEEILEAKKLLNS</sequence>
<name>A0ABT7WSD8_9GAMM</name>
<accession>A0ABT7WSD8</accession>
<comment type="caution">
    <text evidence="1">The sequence shown here is derived from an EMBL/GenBank/DDBJ whole genome shotgun (WGS) entry which is preliminary data.</text>
</comment>
<proteinExistence type="predicted"/>
<dbReference type="EMBL" id="JAUDZE010000009">
    <property type="protein sequence ID" value="MDN0015609.1"/>
    <property type="molecule type" value="Genomic_DNA"/>
</dbReference>
<gene>
    <name evidence="1" type="ORF">QTA56_15410</name>
</gene>
<keyword evidence="2" id="KW-1185">Reference proteome</keyword>
<dbReference type="RefSeq" id="WP_267981874.1">
    <property type="nucleotide sequence ID" value="NZ_JAPQKF010000009.1"/>
</dbReference>
<organism evidence="1 2">
    <name type="scientific">Acinetobacter thutiue</name>
    <dbReference type="NCBI Taxonomy" id="2998078"/>
    <lineage>
        <taxon>Bacteria</taxon>
        <taxon>Pseudomonadati</taxon>
        <taxon>Pseudomonadota</taxon>
        <taxon>Gammaproteobacteria</taxon>
        <taxon>Moraxellales</taxon>
        <taxon>Moraxellaceae</taxon>
        <taxon>Acinetobacter</taxon>
    </lineage>
</organism>
<dbReference type="Proteomes" id="UP001168524">
    <property type="component" value="Unassembled WGS sequence"/>
</dbReference>
<reference evidence="1" key="1">
    <citation type="submission" date="2023-06" db="EMBL/GenBank/DDBJ databases">
        <title>Two novel species of Acinetobacter isolated from motorbike repairing workshop in Vietnam.</title>
        <authorList>
            <person name="Le N.T.T."/>
        </authorList>
    </citation>
    <scope>NUCLEOTIDE SEQUENCE</scope>
    <source>
        <strain evidence="1">VNH17</strain>
    </source>
</reference>
<protein>
    <submittedName>
        <fullName evidence="1">Uncharacterized protein</fullName>
    </submittedName>
</protein>
<evidence type="ECO:0000313" key="2">
    <source>
        <dbReference type="Proteomes" id="UP001168524"/>
    </source>
</evidence>